<protein>
    <submittedName>
        <fullName evidence="2">Uncharacterized protein</fullName>
    </submittedName>
</protein>
<proteinExistence type="predicted"/>
<feature type="compositionally biased region" description="Low complexity" evidence="1">
    <location>
        <begin position="416"/>
        <end position="430"/>
    </location>
</feature>
<keyword evidence="3" id="KW-1185">Reference proteome</keyword>
<feature type="compositionally biased region" description="Low complexity" evidence="1">
    <location>
        <begin position="123"/>
        <end position="137"/>
    </location>
</feature>
<feature type="region of interest" description="Disordered" evidence="1">
    <location>
        <begin position="1"/>
        <end position="68"/>
    </location>
</feature>
<dbReference type="AlphaFoldDB" id="A0A292PIC1"/>
<sequence length="826" mass="86830">MAALVQSFPTQQSSPPVSLMQSRPQSSTTTLQAGTPNQSAHPAQHHHLTPRNMGGYPNASTGNISGGGYRPGYSSAPVAPYAFTSTPGLSNTKSALTGPKICERASSAAAAGHSDSRNRYPTSDSVSSSSSASSDPSFRYQQAQSTTVRSKEEHSDSRPNPRPLSTVSTNLSPPPISSPTSRPSPDRYRRANNGRAGSYTGQVGSGSAQPSGSGMAAVAALYAQPGRATSNPSLPPIVGNAGGMGKAPFIGDYTGQLRSQSVDDIHTYRSPSAISNLQQMQNRRRSVGPDAFSPESLQSIIGNEMPSLPQTTNLQLSRPGSAASGSASGSTKSQAGASGPNSVTQNTLRPGNRRTGSTDSSASGNSSRPSSSKRNSIHSTTSNPGQGSTNSAHEINLAHVPPRGSSTDLSKRTTAPSPLSKPMSLSSDSPAPQLPDDVANTNAAPQSSGNPVTEHHAVFSEPRKGMKSRLRRAFSFGSAAELRKVSAVNSLRGEESAERARIRQERFREEQEAEQARIAKRQEEAGLGEGIYNGQGNFFTGSTDNISVSSTASSASIMIRKMGKGMKKSTRSLVGLFRPRSVVGVPAASGPVTSQPSTGQVSMVTVEAERENVNVNADPHGQVGGGTGFPKLDRNSIEMGQHRTLDPNVRGASVADDMARKSVIGTDRDRAQILAAVRKGILKRSGSSSPVAKPVDLNGAVSGPSDTENQRPSSGKQRSDSLKIEGEDYFMSSPRFPAGSSNSAPTSPASMSRYNVSFSPRITFHDTWPSGEYDRRGEIATCNRLTPMLAQQIKEELNTFKMVSIIVTVILWVENVLTGYIGDGCS</sequence>
<evidence type="ECO:0000313" key="2">
    <source>
        <dbReference type="EMBL" id="CUS07162.1"/>
    </source>
</evidence>
<dbReference type="GO" id="GO:0003779">
    <property type="term" value="F:actin binding"/>
    <property type="evidence" value="ECO:0007669"/>
    <property type="project" value="TreeGrafter"/>
</dbReference>
<feature type="compositionally biased region" description="Polar residues" evidence="1">
    <location>
        <begin position="199"/>
        <end position="212"/>
    </location>
</feature>
<feature type="compositionally biased region" description="Polar residues" evidence="1">
    <location>
        <begin position="704"/>
        <end position="716"/>
    </location>
</feature>
<feature type="compositionally biased region" description="Basic and acidic residues" evidence="1">
    <location>
        <begin position="149"/>
        <end position="159"/>
    </location>
</feature>
<feature type="compositionally biased region" description="Basic and acidic residues" evidence="1">
    <location>
        <begin position="453"/>
        <end position="464"/>
    </location>
</feature>
<feature type="compositionally biased region" description="Polar residues" evidence="1">
    <location>
        <begin position="7"/>
        <end position="41"/>
    </location>
</feature>
<evidence type="ECO:0000256" key="1">
    <source>
        <dbReference type="SAM" id="MobiDB-lite"/>
    </source>
</evidence>
<dbReference type="PANTHER" id="PTHR12751:SF18">
    <property type="entry name" value="PHOSPHATASE AND ACTIN REGULATOR 1"/>
    <property type="match status" value="1"/>
</dbReference>
<feature type="compositionally biased region" description="Low complexity" evidence="1">
    <location>
        <begin position="320"/>
        <end position="339"/>
    </location>
</feature>
<feature type="compositionally biased region" description="Polar residues" evidence="1">
    <location>
        <begin position="380"/>
        <end position="393"/>
    </location>
</feature>
<feature type="compositionally biased region" description="Polar residues" evidence="1">
    <location>
        <begin position="340"/>
        <end position="349"/>
    </location>
</feature>
<name>A0A292PIC1_9PEZI</name>
<dbReference type="PANTHER" id="PTHR12751">
    <property type="entry name" value="PHOSPHATASE AND ACTIN REGULATOR PHACTR"/>
    <property type="match status" value="1"/>
</dbReference>
<organism evidence="2 3">
    <name type="scientific">Tuber aestivum</name>
    <name type="common">summer truffle</name>
    <dbReference type="NCBI Taxonomy" id="59557"/>
    <lineage>
        <taxon>Eukaryota</taxon>
        <taxon>Fungi</taxon>
        <taxon>Dikarya</taxon>
        <taxon>Ascomycota</taxon>
        <taxon>Pezizomycotina</taxon>
        <taxon>Pezizomycetes</taxon>
        <taxon>Pezizales</taxon>
        <taxon>Tuberaceae</taxon>
        <taxon>Tuber</taxon>
    </lineage>
</organism>
<feature type="region of interest" description="Disordered" evidence="1">
    <location>
        <begin position="303"/>
        <end position="465"/>
    </location>
</feature>
<accession>A0A292PIC1</accession>
<feature type="compositionally biased region" description="Polar residues" evidence="1">
    <location>
        <begin position="439"/>
        <end position="451"/>
    </location>
</feature>
<feature type="compositionally biased region" description="Polar residues" evidence="1">
    <location>
        <begin position="308"/>
        <end position="318"/>
    </location>
</feature>
<gene>
    <name evidence="2" type="ORF">GSTUAT00008762001</name>
</gene>
<feature type="compositionally biased region" description="Polar residues" evidence="1">
    <location>
        <begin position="139"/>
        <end position="148"/>
    </location>
</feature>
<feature type="region of interest" description="Disordered" evidence="1">
    <location>
        <begin position="107"/>
        <end position="213"/>
    </location>
</feature>
<feature type="region of interest" description="Disordered" evidence="1">
    <location>
        <begin position="682"/>
        <end position="722"/>
    </location>
</feature>
<feature type="compositionally biased region" description="Low complexity" evidence="1">
    <location>
        <begin position="355"/>
        <end position="379"/>
    </location>
</feature>
<dbReference type="Proteomes" id="UP001412239">
    <property type="component" value="Unassembled WGS sequence"/>
</dbReference>
<feature type="compositionally biased region" description="Polar residues" evidence="1">
    <location>
        <begin position="404"/>
        <end position="415"/>
    </location>
</feature>
<reference evidence="2" key="1">
    <citation type="submission" date="2015-10" db="EMBL/GenBank/DDBJ databases">
        <authorList>
            <person name="Regsiter A."/>
            <person name="william w."/>
        </authorList>
    </citation>
    <scope>NUCLEOTIDE SEQUENCE</scope>
    <source>
        <strain evidence="2">Montdore</strain>
    </source>
</reference>
<dbReference type="EMBL" id="LN891239">
    <property type="protein sequence ID" value="CUS07162.1"/>
    <property type="molecule type" value="Genomic_DNA"/>
</dbReference>
<dbReference type="GO" id="GO:0030036">
    <property type="term" value="P:actin cytoskeleton organization"/>
    <property type="evidence" value="ECO:0007669"/>
    <property type="project" value="TreeGrafter"/>
</dbReference>
<evidence type="ECO:0000313" key="3">
    <source>
        <dbReference type="Proteomes" id="UP001412239"/>
    </source>
</evidence>